<reference evidence="1" key="1">
    <citation type="submission" date="2018-11" db="EMBL/GenBank/DDBJ databases">
        <authorList>
            <consortium name="Pathogen Informatics"/>
        </authorList>
    </citation>
    <scope>NUCLEOTIDE SEQUENCE</scope>
</reference>
<sequence>MRDQFVRNNPDFSLESNVALTIVPTIAQRRALASLLCPPADPFNPEPSYRVPLTRTGANVQSVFQLILWIHPN</sequence>
<keyword evidence="2" id="KW-1185">Reference proteome</keyword>
<proteinExistence type="predicted"/>
<name>A0A3S5CRF0_9PLAT</name>
<comment type="caution">
    <text evidence="1">The sequence shown here is derived from an EMBL/GenBank/DDBJ whole genome shotgun (WGS) entry which is preliminary data.</text>
</comment>
<evidence type="ECO:0000313" key="1">
    <source>
        <dbReference type="EMBL" id="VEL30281.1"/>
    </source>
</evidence>
<organism evidence="1 2">
    <name type="scientific">Protopolystoma xenopodis</name>
    <dbReference type="NCBI Taxonomy" id="117903"/>
    <lineage>
        <taxon>Eukaryota</taxon>
        <taxon>Metazoa</taxon>
        <taxon>Spiralia</taxon>
        <taxon>Lophotrochozoa</taxon>
        <taxon>Platyhelminthes</taxon>
        <taxon>Monogenea</taxon>
        <taxon>Polyopisthocotylea</taxon>
        <taxon>Polystomatidea</taxon>
        <taxon>Polystomatidae</taxon>
        <taxon>Protopolystoma</taxon>
    </lineage>
</organism>
<dbReference type="EMBL" id="CAAALY010110964">
    <property type="protein sequence ID" value="VEL30281.1"/>
    <property type="molecule type" value="Genomic_DNA"/>
</dbReference>
<accession>A0A3S5CRF0</accession>
<dbReference type="Proteomes" id="UP000784294">
    <property type="component" value="Unassembled WGS sequence"/>
</dbReference>
<protein>
    <submittedName>
        <fullName evidence="1">Uncharacterized protein</fullName>
    </submittedName>
</protein>
<dbReference type="AlphaFoldDB" id="A0A3S5CRF0"/>
<gene>
    <name evidence="1" type="ORF">PXEA_LOCUS23721</name>
</gene>
<evidence type="ECO:0000313" key="2">
    <source>
        <dbReference type="Proteomes" id="UP000784294"/>
    </source>
</evidence>